<reference evidence="2" key="1">
    <citation type="submission" date="2022-08" db="EMBL/GenBank/DDBJ databases">
        <authorList>
            <consortium name="DOE Joint Genome Institute"/>
            <person name="Min B."/>
            <person name="Riley R."/>
            <person name="Sierra-Patev S."/>
            <person name="Naranjo-Ortiz M."/>
            <person name="Looney B."/>
            <person name="Konkel Z."/>
            <person name="Slot J.C."/>
            <person name="Sakamoto Y."/>
            <person name="Steenwyk J.L."/>
            <person name="Rokas A."/>
            <person name="Carro J."/>
            <person name="Camarero S."/>
            <person name="Ferreira P."/>
            <person name="Molpeceres G."/>
            <person name="Ruiz-Duenas F.J."/>
            <person name="Serrano A."/>
            <person name="Henrissat B."/>
            <person name="Drula E."/>
            <person name="Hughes K.W."/>
            <person name="Mata J.L."/>
            <person name="Ishikawa N.K."/>
            <person name="Vargas-Isla R."/>
            <person name="Ushijima S."/>
            <person name="Smith C.A."/>
            <person name="Ahrendt S."/>
            <person name="Andreopoulos W."/>
            <person name="He G."/>
            <person name="Labutti K."/>
            <person name="Lipzen A."/>
            <person name="Ng V."/>
            <person name="Sandor L."/>
            <person name="Barry K."/>
            <person name="Martinez A.T."/>
            <person name="Xiao Y."/>
            <person name="Gibbons J.G."/>
            <person name="Terashima K."/>
            <person name="Hibbett D.S."/>
            <person name="Grigoriev I.V."/>
        </authorList>
    </citation>
    <scope>NUCLEOTIDE SEQUENCE</scope>
    <source>
        <strain evidence="2">TFB9207</strain>
    </source>
</reference>
<proteinExistence type="predicted"/>
<feature type="region of interest" description="Disordered" evidence="1">
    <location>
        <begin position="410"/>
        <end position="454"/>
    </location>
</feature>
<evidence type="ECO:0008006" key="4">
    <source>
        <dbReference type="Google" id="ProtNLM"/>
    </source>
</evidence>
<accession>A0AA38PGW7</accession>
<evidence type="ECO:0000256" key="1">
    <source>
        <dbReference type="SAM" id="MobiDB-lite"/>
    </source>
</evidence>
<dbReference type="EMBL" id="MU805997">
    <property type="protein sequence ID" value="KAJ3842722.1"/>
    <property type="molecule type" value="Genomic_DNA"/>
</dbReference>
<gene>
    <name evidence="2" type="ORF">F5878DRAFT_606986</name>
</gene>
<organism evidence="2 3">
    <name type="scientific">Lentinula raphanica</name>
    <dbReference type="NCBI Taxonomy" id="153919"/>
    <lineage>
        <taxon>Eukaryota</taxon>
        <taxon>Fungi</taxon>
        <taxon>Dikarya</taxon>
        <taxon>Basidiomycota</taxon>
        <taxon>Agaricomycotina</taxon>
        <taxon>Agaricomycetes</taxon>
        <taxon>Agaricomycetidae</taxon>
        <taxon>Agaricales</taxon>
        <taxon>Marasmiineae</taxon>
        <taxon>Omphalotaceae</taxon>
        <taxon>Lentinula</taxon>
    </lineage>
</organism>
<comment type="caution">
    <text evidence="2">The sequence shown here is derived from an EMBL/GenBank/DDBJ whole genome shotgun (WGS) entry which is preliminary data.</text>
</comment>
<feature type="compositionally biased region" description="Acidic residues" evidence="1">
    <location>
        <begin position="411"/>
        <end position="433"/>
    </location>
</feature>
<evidence type="ECO:0000313" key="2">
    <source>
        <dbReference type="EMBL" id="KAJ3842722.1"/>
    </source>
</evidence>
<keyword evidence="3" id="KW-1185">Reference proteome</keyword>
<dbReference type="Gene3D" id="3.80.10.10">
    <property type="entry name" value="Ribonuclease Inhibitor"/>
    <property type="match status" value="1"/>
</dbReference>
<evidence type="ECO:0000313" key="3">
    <source>
        <dbReference type="Proteomes" id="UP001163846"/>
    </source>
</evidence>
<dbReference type="InterPro" id="IPR032675">
    <property type="entry name" value="LRR_dom_sf"/>
</dbReference>
<protein>
    <recommendedName>
        <fullName evidence="4">F-box domain-containing protein</fullName>
    </recommendedName>
</protein>
<dbReference type="AlphaFoldDB" id="A0AA38PGW7"/>
<sequence>MNFNSPACFSSLPVELITEIIKAVDTRTQSSLSRVSKGVNYLSIPILYNDVFLQSFSAVHKCLLTLSSCQTHASYVRMLHIAYNTEKSSEGGGICEHSELLKNTLPLLQNLFCLAINPPKNERDTYEDAIAQCSFPRLDTLIWSASLSLRLLKFFSRHREQIVTLAFNFEPLEPVIIHRYSLHDAEPTPLTGLVKFYGELHHVRVLGAENALRSVTGQWTGQGLNDFESCMISLGRMERLRDLDLMWPVVDIDHLDVISRHVKALQELTISLSSVYVREDEDNDVRIRHALSCLPNLFKLSVRNAGHDEPGSWKFSLDEDYRALKVWGSRCPSLSICITPRRTRWIRCETSDNETTIEWVPTPLVGDAMKWYKRAILNELKPGWKKAVCRTGVDWKDLLQMLGQDFAELLESSEDESESEGEEEEGEETDEVGGDSQVLDVAQSGSSSDGDDTQ</sequence>
<name>A0AA38PGW7_9AGAR</name>
<dbReference type="Proteomes" id="UP001163846">
    <property type="component" value="Unassembled WGS sequence"/>
</dbReference>